<dbReference type="Pfam" id="PF26254">
    <property type="entry name" value="Ig_TRAPPC9-Trs120_1st"/>
    <property type="match status" value="1"/>
</dbReference>
<sequence>MAATAPTFAAQGTASFCTPAKIKILLVPAAPLDVAEFEKWASFVRNIDCLRLRDVPRAKSSVYPSSPLHQQGEVHVQFVTSYDPRHAYLAPLQLHRQVLGVLGLTTYDERAAYTQDLPRVAGLLRNEHPNALVHRVFAFDADPREVRGDGDMATLAADEATSEFQPQQAGFSGRRDGGLFVFPAVRRDAKDVRFYLRTQLAELVGAVLDQLDTLVAALEGTSLETPRETLTDSVSPAIRAAMNKSSSLAWGRGQTPLDAPPLPPRQGSTSTPPPGAASKVFSALSKRKAAPGTAPPTSGPHGSARHAKVRGDLALLSGDLWSALELYDSLLTLQGRERALAGGQDAVWFASALEGWAVARMLVARLGGAAHDQAPCLAFTLLQPKDKEKDVRETIVPSLAWKDIAEAYALALAVYAKCLAPPQVQLESLRFVTNETPRDYTPPLVHAGASLAYSRFLLALWASGGWNGEAFDQMLFGGTPPSLASGTPPHTELSAHSGVYRDEIASAACGALTPALRTLPDADQIAVLGSVAKLLSLVGFQRRLAHVVRQLEGVVASLLARSFRAREPLSQSLSIETLLHEALRLRVPAPDTAFEAARESDGMHAAMNPALVLGLLACDTYGIDLLTVPVRHVPSSHILERARRRVCAEQYGALLEAAVGGTAAQSTLLPALAQSAEAAQLAKPAFGWTQLQMQLLKDLVVQSEALNDYVSMTYFATLLLRDFQASLAPHDQTALLEGLHRVVPLARRTAPELILRYYGPRDLLSAMEIQPLPAALTPVVRSRAVFDPPPPAEGAPLPAGVQNPFFWNTPRTTKPKMLHLVAGEPMNVQVTLRNPLAIPLLVERIALVVDGEADTPPARTLVPPNALHIVQLQAIPKTAGTLAVEGVSVVLWSAEEHTLRLGVASEKKEAAGGKSTGLDARHSVRLLARVAGAGAAKEEGTSADVEHPPWTPDGVDALLAPSAAKYATCQVSPPMPMLDVSLPTLNTALALRDGQMATLPIRLANRSALPIDFVRFELDDSLQGPVRAAIADSGLLAGDVHELEWQLLYAPVLSVAQDAQTALRIPPRGTATVDLTVRGKASCEWASIRVYYGNTQGADDAALSLRTLQVPVPLSIQPSIECKAMAFHEVDTSSAERLAGQLTGATQKLGASFLLSLDLHNPSPHAFEAEVDVDAAPDVALHVSRIVAPQTMARVIVPMAKRSLATEALQAPIPKLSPRQFVVAKTKLSPEMQAACNAQFWLRNSLLESVRAKWKDTTTCGAISLRGQWPSVDQIRVFSQQKVQVVLALDDAHVRAEDLVGVAATITNHTESPLRMRLHLAPTAAAAFDAEQRAAEHTAAQVMVADGSWSSVVQPTPLAPGASATVRRSLCFLSAGTFALRATAEVLPEEPEQAATVFLSTPLAVHVEA</sequence>
<feature type="domain" description="Trs120/TRAPPC9 TPR region" evidence="5">
    <location>
        <begin position="435"/>
        <end position="748"/>
    </location>
</feature>
<dbReference type="Pfam" id="PF26251">
    <property type="entry name" value="TPR_TRAPPC9-Trs120"/>
    <property type="match status" value="1"/>
</dbReference>
<feature type="domain" description="Trs120/TRAPPC9 N-terminal" evidence="4">
    <location>
        <begin position="14"/>
        <end position="366"/>
    </location>
</feature>
<evidence type="ECO:0000259" key="7">
    <source>
        <dbReference type="Pfam" id="PF26282"/>
    </source>
</evidence>
<gene>
    <name evidence="9" type="ORF">MJAP1_003002</name>
</gene>
<dbReference type="InterPro" id="IPR058565">
    <property type="entry name" value="Ig_TRAPPC9_Trs120_1st"/>
</dbReference>
<dbReference type="InterPro" id="IPR058568">
    <property type="entry name" value="Ig_TRAPPC9_Trs120_4th"/>
</dbReference>
<name>A0AAF0JB93_9BASI</name>
<dbReference type="EMBL" id="CP119962">
    <property type="protein sequence ID" value="WFD40020.1"/>
    <property type="molecule type" value="Genomic_DNA"/>
</dbReference>
<evidence type="ECO:0000256" key="2">
    <source>
        <dbReference type="ARBA" id="ARBA00023034"/>
    </source>
</evidence>
<organism evidence="9 10">
    <name type="scientific">Malassezia japonica</name>
    <dbReference type="NCBI Taxonomy" id="223818"/>
    <lineage>
        <taxon>Eukaryota</taxon>
        <taxon>Fungi</taxon>
        <taxon>Dikarya</taxon>
        <taxon>Basidiomycota</taxon>
        <taxon>Ustilaginomycotina</taxon>
        <taxon>Malasseziomycetes</taxon>
        <taxon>Malasseziales</taxon>
        <taxon>Malasseziaceae</taxon>
        <taxon>Malassezia</taxon>
    </lineage>
</organism>
<dbReference type="RefSeq" id="XP_060122917.1">
    <property type="nucleotide sequence ID" value="XM_060266934.1"/>
</dbReference>
<dbReference type="PANTHER" id="PTHR21512:SF5">
    <property type="entry name" value="TRAFFICKING PROTEIN PARTICLE COMPLEX SUBUNIT 9"/>
    <property type="match status" value="1"/>
</dbReference>
<dbReference type="InterPro" id="IPR058564">
    <property type="entry name" value="TPR_TRAPPC9_Trs120"/>
</dbReference>
<keyword evidence="10" id="KW-1185">Reference proteome</keyword>
<evidence type="ECO:0000313" key="10">
    <source>
        <dbReference type="Proteomes" id="UP001217754"/>
    </source>
</evidence>
<dbReference type="InterPro" id="IPR013935">
    <property type="entry name" value="Trs120_TRAPPC9"/>
</dbReference>
<dbReference type="Pfam" id="PF26280">
    <property type="entry name" value="Ig_TRAPPC9-Trs120_2nd"/>
    <property type="match status" value="1"/>
</dbReference>
<protein>
    <recommendedName>
        <fullName evidence="11">Transport protein particle subunit trs120</fullName>
    </recommendedName>
</protein>
<keyword evidence="2" id="KW-0333">Golgi apparatus</keyword>
<feature type="domain" description="Trs120/TRAPPC9 fourth Ig-like" evidence="8">
    <location>
        <begin position="1290"/>
        <end position="1407"/>
    </location>
</feature>
<evidence type="ECO:0000313" key="9">
    <source>
        <dbReference type="EMBL" id="WFD40020.1"/>
    </source>
</evidence>
<dbReference type="PANTHER" id="PTHR21512">
    <property type="entry name" value="TRAFFICKING PROTEIN PARTICLE COMPLEX SUBUNIT 9"/>
    <property type="match status" value="1"/>
</dbReference>
<dbReference type="Pfam" id="PF08626">
    <property type="entry name" value="TRAPPC9-Trs120"/>
    <property type="match status" value="1"/>
</dbReference>
<dbReference type="GO" id="GO:0005802">
    <property type="term" value="C:trans-Golgi network"/>
    <property type="evidence" value="ECO:0007669"/>
    <property type="project" value="TreeGrafter"/>
</dbReference>
<feature type="domain" description="Trs120/TRAPPC9 third Ig-like" evidence="7">
    <location>
        <begin position="1137"/>
        <end position="1267"/>
    </location>
</feature>
<proteinExistence type="predicted"/>
<evidence type="ECO:0000256" key="3">
    <source>
        <dbReference type="SAM" id="MobiDB-lite"/>
    </source>
</evidence>
<feature type="domain" description="Trs120/TRAPPC9 first Ig-like" evidence="6">
    <location>
        <begin position="767"/>
        <end position="920"/>
    </location>
</feature>
<dbReference type="Pfam" id="PF26282">
    <property type="entry name" value="Ig_TRAPPC9-Trs120_3rd"/>
    <property type="match status" value="1"/>
</dbReference>
<evidence type="ECO:0000259" key="4">
    <source>
        <dbReference type="Pfam" id="PF08626"/>
    </source>
</evidence>
<accession>A0AAF0JB93</accession>
<feature type="region of interest" description="Disordered" evidence="3">
    <location>
        <begin position="245"/>
        <end position="306"/>
    </location>
</feature>
<dbReference type="Proteomes" id="UP001217754">
    <property type="component" value="Chromosome 5"/>
</dbReference>
<evidence type="ECO:0000259" key="8">
    <source>
        <dbReference type="Pfam" id="PF26283"/>
    </source>
</evidence>
<dbReference type="GeneID" id="85226653"/>
<dbReference type="InterPro" id="IPR058567">
    <property type="entry name" value="Ig_TRAPPC9_Trs120_3rd"/>
</dbReference>
<evidence type="ECO:0000256" key="1">
    <source>
        <dbReference type="ARBA" id="ARBA00004555"/>
    </source>
</evidence>
<comment type="subcellular location">
    <subcellularLocation>
        <location evidence="1">Golgi apparatus</location>
    </subcellularLocation>
</comment>
<dbReference type="InterPro" id="IPR058563">
    <property type="entry name" value="Trs120_TRAPPC9_N"/>
</dbReference>
<reference evidence="9" key="1">
    <citation type="submission" date="2023-03" db="EMBL/GenBank/DDBJ databases">
        <title>Mating type loci evolution in Malassezia.</title>
        <authorList>
            <person name="Coelho M.A."/>
        </authorList>
    </citation>
    <scope>NUCLEOTIDE SEQUENCE</scope>
    <source>
        <strain evidence="9">CBS 9431</strain>
    </source>
</reference>
<evidence type="ECO:0000259" key="5">
    <source>
        <dbReference type="Pfam" id="PF26251"/>
    </source>
</evidence>
<evidence type="ECO:0008006" key="11">
    <source>
        <dbReference type="Google" id="ProtNLM"/>
    </source>
</evidence>
<dbReference type="Pfam" id="PF26283">
    <property type="entry name" value="Ig_TRAPPC9-Trs120_4th"/>
    <property type="match status" value="1"/>
</dbReference>
<evidence type="ECO:0000259" key="6">
    <source>
        <dbReference type="Pfam" id="PF26254"/>
    </source>
</evidence>